<dbReference type="InterPro" id="IPR003593">
    <property type="entry name" value="AAA+_ATPase"/>
</dbReference>
<name>A0AA38SZR3_9ASTR</name>
<dbReference type="InterPro" id="IPR042197">
    <property type="entry name" value="Apaf_helical"/>
</dbReference>
<dbReference type="PANTHER" id="PTHR11017">
    <property type="entry name" value="LEUCINE-RICH REPEAT-CONTAINING PROTEIN"/>
    <property type="match status" value="1"/>
</dbReference>
<dbReference type="Gene3D" id="3.40.50.10140">
    <property type="entry name" value="Toll/interleukin-1 receptor homology (TIR) domain"/>
    <property type="match status" value="2"/>
</dbReference>
<dbReference type="InterPro" id="IPR026906">
    <property type="entry name" value="LRR_5"/>
</dbReference>
<dbReference type="InterPro" id="IPR002182">
    <property type="entry name" value="NB-ARC"/>
</dbReference>
<dbReference type="Pfam" id="PF01582">
    <property type="entry name" value="TIR"/>
    <property type="match status" value="2"/>
</dbReference>
<dbReference type="InterPro" id="IPR058192">
    <property type="entry name" value="WHD_ROQ1-like"/>
</dbReference>
<keyword evidence="1" id="KW-0433">Leucine-rich repeat</keyword>
<dbReference type="InterPro" id="IPR027417">
    <property type="entry name" value="P-loop_NTPase"/>
</dbReference>
<accession>A0AA38SZR3</accession>
<dbReference type="SUPFAM" id="SSF52540">
    <property type="entry name" value="P-loop containing nucleoside triphosphate hydrolases"/>
    <property type="match status" value="2"/>
</dbReference>
<dbReference type="SUPFAM" id="SSF52200">
    <property type="entry name" value="Toll/Interleukin receptor TIR domain"/>
    <property type="match status" value="2"/>
</dbReference>
<gene>
    <name evidence="6" type="ORF">OSB04_015804</name>
</gene>
<dbReference type="Gene3D" id="3.80.10.10">
    <property type="entry name" value="Ribonuclease Inhibitor"/>
    <property type="match status" value="4"/>
</dbReference>
<dbReference type="SMART" id="SM00382">
    <property type="entry name" value="AAA"/>
    <property type="match status" value="2"/>
</dbReference>
<keyword evidence="4" id="KW-0520">NAD</keyword>
<dbReference type="Pfam" id="PF23282">
    <property type="entry name" value="WHD_ROQ1"/>
    <property type="match status" value="1"/>
</dbReference>
<dbReference type="InterPro" id="IPR032675">
    <property type="entry name" value="LRR_dom_sf"/>
</dbReference>
<evidence type="ECO:0000256" key="3">
    <source>
        <dbReference type="ARBA" id="ARBA00022821"/>
    </source>
</evidence>
<dbReference type="InterPro" id="IPR044974">
    <property type="entry name" value="Disease_R_plants"/>
</dbReference>
<dbReference type="SUPFAM" id="SSF46785">
    <property type="entry name" value="Winged helix' DNA-binding domain"/>
    <property type="match status" value="1"/>
</dbReference>
<reference evidence="6" key="1">
    <citation type="submission" date="2023-03" db="EMBL/GenBank/DDBJ databases">
        <title>Chromosome-scale reference genome and RAD-based genetic map of yellow starthistle (Centaurea solstitialis) reveal putative structural variation and QTLs associated with invader traits.</title>
        <authorList>
            <person name="Reatini B."/>
            <person name="Cang F.A."/>
            <person name="Jiang Q."/>
            <person name="Mckibben M.T.W."/>
            <person name="Barker M.S."/>
            <person name="Rieseberg L.H."/>
            <person name="Dlugosch K.M."/>
        </authorList>
    </citation>
    <scope>NUCLEOTIDE SEQUENCE</scope>
    <source>
        <strain evidence="6">CAN-66</strain>
        <tissue evidence="6">Leaf</tissue>
    </source>
</reference>
<dbReference type="Pfam" id="PF00931">
    <property type="entry name" value="NB-ARC"/>
    <property type="match status" value="2"/>
</dbReference>
<dbReference type="Gene3D" id="1.10.8.430">
    <property type="entry name" value="Helical domain of apoptotic protease-activating factors"/>
    <property type="match status" value="1"/>
</dbReference>
<dbReference type="PRINTS" id="PR00364">
    <property type="entry name" value="DISEASERSIST"/>
</dbReference>
<dbReference type="EMBL" id="JARYMX010000004">
    <property type="protein sequence ID" value="KAJ9551759.1"/>
    <property type="molecule type" value="Genomic_DNA"/>
</dbReference>
<dbReference type="SMART" id="SM00255">
    <property type="entry name" value="TIR"/>
    <property type="match status" value="2"/>
</dbReference>
<sequence>MASSSTSSISKTSFKYDVFLSFRGEDTRTNFVDHLYNSLKLENIETYKDDKNLEKGKKISKELIEAIEESRFHVIVFSKNYASSSWCLDELVKIMECQEMPTEHTVYPIFYHVEPTHVRKQSGEFGKAFAKHENDDAAKKWKEALIEATSLSGRELRTTADGHEAEFIKLVVKDISSKLPTVYVDGNLIGMRNRINVVVSSLSTFPNEICMIGLTGMGGVGKTTLARAVFDHICKEFEGSSFVENVRESSNSLLLGLKSLQQQVLREVLNRQDIFVNGVFDGKTKMKKHMPSRKVLLVLDDVDNLDQLKALAGEPNWFSEGSKIIVTTRDKQVLVAHKVNLIHDMRKQFEKVQPYYFGGATSAPKTKKFSRNQPKTKGAFGSFQGMGMGMEMGMQENRNEHCIDVAIRYGAVKAPVPSATPPRIGMELTPLESHSDLHNFLVSPTPPFLIPKPQKHQYRFRPNTKASTINFYFNSSSDYPRFTIHNPYVYFIFLTVKDPSSFIPTMASSSSIHKTSFKYDVFLSFRGEDTRTSFVDHLYHALKLENIETYKDDKNLEKGKKISKELIQAIEESRFHVVVFSKNYASSSWCLDELVKIMECQETPTDHNVYPIFYDVEPTHVRKQSGEFGQAFSKHTNDENADKWRKALVEATSLSGRELRTTADGHEAEFIKLVVKDISSKLPTVYADGNLIGMRTRIDVVVSSLSTFPNEICMIGLTGMGGVGKTTLARAVFDHICKEFDGSSFVENVRESSNSLLLGLKSLQQQVLREVLNRQDITVNGDLDGKKKLKKYMPRRKVLLVLDDVDHIDQLKALAGERNWFMKGSRIIITTRDKQVLLAHKVDSIHDVSLLTDEEAICLLSRCAFGTEIPSPGYKELSEKVVSYAAGLPLTITILGSSLCDANEDVWIDTLEELEKIPLDGTLQRLELSYKGLEPNCQEIFLDVACIFKGWSKDEAIRALESRGFHAIRGLSVLEKKSLVTTRYDHLDMHDHLQEMGRYIVRRLHLEEPNKHSRLWIDEEIMDILANDQGTNEAIRCIELVNSKIYPEIVMKGLGNMKQLRFLHVYGKSYFDTDWKFHEFCRYFPDALRWLSWEWYPFRSLPKSFQANNLVALQMRHSKIVELWEDEDRKVLHKLRFLDLSDSKLKNLDLGLTLNLERLSLNGCRDLVELRMPVECPKLIFLHLGASMLTTLDLRGTLNIENLYLIECDDLVELHIPVECLKLESLVIYGSKLRTLDLRGTPNIKELDLKRCVDLVELHIPVECLKLKSVTIKDSKLRTLDLRGTSNIEELKLKRCVDFVELHIPVECLKLKSVTINDSKLRTLDLRGTLNIENLYLIECDDLVELHIPVECLKLESLVIYGSKLRTLDLRGTPNIKELDLKRCVDLVELHIPVECLKLKSVTIKDSKLRTLDLRGTSNIEELKLKRCVDFVELHIPVECLKLKSVTINDSKLRTLDLRGTLNIENLYLIECDDLVELHIPVECLKLESLVIYGSKLRTLDLRGTPNIEEFYLKRCVDLVELHIPVECLKLKSVTINDSKLRTLDLRGTPNIEELDLKRCVDLLELHIPVECLKLKSVTINDSKLRTLDLRGTLNIENLYLIECVDLVELHIPVECLKLVFIYINGSKLRTLDLRGTPNIKELHLEECVDLVELHIPVECLKLESVDIDSSKLRTFDLGLTPNLKKLSLTKCYYLVELHTPVECLRKLSYLNLSGCLRFKSFLCKKRFEAVGVGCLSKLHLIAESLDMCPLHSDNNLPKFQFTCYYEEEEHMVPTFIGDLAKLLSTCLCPCTDLERFSRSICGLQCLIKLTLEGDIPEAPNDLGMLECLVELSVSTTKITHLPESICMLKHLKILKLQSCWCLEKLPEDLGGLECLEDLTLSECIVLRDIPNSICKMRRLKYLELLYCYLVEKLPEDFGCLECLKLLNIEGTGISQLPQSIFSLKGLRIAGFRWLLESFGFASKIHTLGYVTFCHI</sequence>
<evidence type="ECO:0000256" key="2">
    <source>
        <dbReference type="ARBA" id="ARBA00022737"/>
    </source>
</evidence>
<feature type="domain" description="TIR" evidence="5">
    <location>
        <begin position="517"/>
        <end position="682"/>
    </location>
</feature>
<proteinExistence type="predicted"/>
<dbReference type="Pfam" id="PF13306">
    <property type="entry name" value="LRR_5"/>
    <property type="match status" value="2"/>
</dbReference>
<comment type="caution">
    <text evidence="6">The sequence shown here is derived from an EMBL/GenBank/DDBJ whole genome shotgun (WGS) entry which is preliminary data.</text>
</comment>
<evidence type="ECO:0000313" key="6">
    <source>
        <dbReference type="EMBL" id="KAJ9551759.1"/>
    </source>
</evidence>
<evidence type="ECO:0000259" key="5">
    <source>
        <dbReference type="PROSITE" id="PS50104"/>
    </source>
</evidence>
<organism evidence="6 7">
    <name type="scientific">Centaurea solstitialis</name>
    <name type="common">yellow star-thistle</name>
    <dbReference type="NCBI Taxonomy" id="347529"/>
    <lineage>
        <taxon>Eukaryota</taxon>
        <taxon>Viridiplantae</taxon>
        <taxon>Streptophyta</taxon>
        <taxon>Embryophyta</taxon>
        <taxon>Tracheophyta</taxon>
        <taxon>Spermatophyta</taxon>
        <taxon>Magnoliopsida</taxon>
        <taxon>eudicotyledons</taxon>
        <taxon>Gunneridae</taxon>
        <taxon>Pentapetalae</taxon>
        <taxon>asterids</taxon>
        <taxon>campanulids</taxon>
        <taxon>Asterales</taxon>
        <taxon>Asteraceae</taxon>
        <taxon>Carduoideae</taxon>
        <taxon>Cardueae</taxon>
        <taxon>Centaureinae</taxon>
        <taxon>Centaurea</taxon>
    </lineage>
</organism>
<keyword evidence="3" id="KW-0611">Plant defense</keyword>
<dbReference type="SUPFAM" id="SSF52058">
    <property type="entry name" value="L domain-like"/>
    <property type="match status" value="4"/>
</dbReference>
<dbReference type="GO" id="GO:0006952">
    <property type="term" value="P:defense response"/>
    <property type="evidence" value="ECO:0007669"/>
    <property type="project" value="UniProtKB-KW"/>
</dbReference>
<keyword evidence="2" id="KW-0677">Repeat</keyword>
<evidence type="ECO:0000256" key="1">
    <source>
        <dbReference type="ARBA" id="ARBA00022614"/>
    </source>
</evidence>
<evidence type="ECO:0000313" key="7">
    <source>
        <dbReference type="Proteomes" id="UP001172457"/>
    </source>
</evidence>
<dbReference type="InterPro" id="IPR036390">
    <property type="entry name" value="WH_DNA-bd_sf"/>
</dbReference>
<dbReference type="InterPro" id="IPR035897">
    <property type="entry name" value="Toll_tir_struct_dom_sf"/>
</dbReference>
<keyword evidence="7" id="KW-1185">Reference proteome</keyword>
<dbReference type="PANTHER" id="PTHR11017:SF544">
    <property type="entry name" value="ADP-RIBOSYL CYCLASE_CYCLIC ADP-RIBOSE HYDROLASE"/>
    <property type="match status" value="1"/>
</dbReference>
<dbReference type="FunFam" id="3.40.50.10140:FF:000007">
    <property type="entry name" value="Disease resistance protein (TIR-NBS-LRR class)"/>
    <property type="match status" value="2"/>
</dbReference>
<dbReference type="GO" id="GO:0043531">
    <property type="term" value="F:ADP binding"/>
    <property type="evidence" value="ECO:0007669"/>
    <property type="project" value="InterPro"/>
</dbReference>
<feature type="domain" description="TIR" evidence="5">
    <location>
        <begin position="14"/>
        <end position="179"/>
    </location>
</feature>
<protein>
    <recommendedName>
        <fullName evidence="5">TIR domain-containing protein</fullName>
    </recommendedName>
</protein>
<dbReference type="Proteomes" id="UP001172457">
    <property type="component" value="Chromosome 4"/>
</dbReference>
<dbReference type="Gene3D" id="3.40.50.300">
    <property type="entry name" value="P-loop containing nucleotide triphosphate hydrolases"/>
    <property type="match status" value="2"/>
</dbReference>
<dbReference type="GO" id="GO:0007165">
    <property type="term" value="P:signal transduction"/>
    <property type="evidence" value="ECO:0007669"/>
    <property type="project" value="InterPro"/>
</dbReference>
<dbReference type="InterPro" id="IPR000157">
    <property type="entry name" value="TIR_dom"/>
</dbReference>
<dbReference type="PROSITE" id="PS50104">
    <property type="entry name" value="TIR"/>
    <property type="match status" value="2"/>
</dbReference>
<evidence type="ECO:0000256" key="4">
    <source>
        <dbReference type="ARBA" id="ARBA00023027"/>
    </source>
</evidence>